<dbReference type="Pfam" id="PF10722">
    <property type="entry name" value="YbjN"/>
    <property type="match status" value="1"/>
</dbReference>
<proteinExistence type="predicted"/>
<dbReference type="InterPro" id="IPR019660">
    <property type="entry name" value="Put_sensory_transdc_reg_YbjN"/>
</dbReference>
<name>A0AA41PWK5_9ACTN</name>
<dbReference type="AlphaFoldDB" id="A0AA41PWK5"/>
<dbReference type="EMBL" id="JAKFHA010000002">
    <property type="protein sequence ID" value="MCF2526655.1"/>
    <property type="molecule type" value="Genomic_DNA"/>
</dbReference>
<keyword evidence="2" id="KW-1185">Reference proteome</keyword>
<dbReference type="Proteomes" id="UP001165378">
    <property type="component" value="Unassembled WGS sequence"/>
</dbReference>
<accession>A0AA41PWK5</accession>
<organism evidence="1 2">
    <name type="scientific">Yinghuangia soli</name>
    <dbReference type="NCBI Taxonomy" id="2908204"/>
    <lineage>
        <taxon>Bacteria</taxon>
        <taxon>Bacillati</taxon>
        <taxon>Actinomycetota</taxon>
        <taxon>Actinomycetes</taxon>
        <taxon>Kitasatosporales</taxon>
        <taxon>Streptomycetaceae</taxon>
        <taxon>Yinghuangia</taxon>
    </lineage>
</organism>
<protein>
    <submittedName>
        <fullName evidence="1">YbjN domain-containing protein</fullName>
    </submittedName>
</protein>
<evidence type="ECO:0000313" key="2">
    <source>
        <dbReference type="Proteomes" id="UP001165378"/>
    </source>
</evidence>
<dbReference type="RefSeq" id="WP_235050767.1">
    <property type="nucleotide sequence ID" value="NZ_JAKFHA010000002.1"/>
</dbReference>
<gene>
    <name evidence="1" type="ORF">LZ495_05385</name>
</gene>
<evidence type="ECO:0000313" key="1">
    <source>
        <dbReference type="EMBL" id="MCF2526655.1"/>
    </source>
</evidence>
<sequence>MSIDPSSIPRPNFVPASPVIKPTQELIKQVLTELQINHFVDEEGDIGAPWEGFRVYFMLKGEQSEIYTVRMFLDRELEVTDKPRLLELLDDWHRQYFWPKAYTHVDDNGRLRIIAETQLDLEPGINRELFVFTTRAWISTCITFSNWLNEQLPPAPETEAPAED</sequence>
<comment type="caution">
    <text evidence="1">The sequence shown here is derived from an EMBL/GenBank/DDBJ whole genome shotgun (WGS) entry which is preliminary data.</text>
</comment>
<reference evidence="1" key="1">
    <citation type="submission" date="2022-01" db="EMBL/GenBank/DDBJ databases">
        <title>Genome-Based Taxonomic Classification of the Phylum Actinobacteria.</title>
        <authorList>
            <person name="Gao Y."/>
        </authorList>
    </citation>
    <scope>NUCLEOTIDE SEQUENCE</scope>
    <source>
        <strain evidence="1">KLBMP 8922</strain>
    </source>
</reference>